<dbReference type="Pfam" id="PF04471">
    <property type="entry name" value="Mrr_cat"/>
    <property type="match status" value="1"/>
</dbReference>
<reference evidence="2 3" key="1">
    <citation type="submission" date="2019-07" db="EMBL/GenBank/DDBJ databases">
        <title>Complete Genome Sequence of Leptotrichia hofstadii Strain JCM16775.</title>
        <authorList>
            <person name="Watanabe S."/>
            <person name="Cui L."/>
        </authorList>
    </citation>
    <scope>NUCLEOTIDE SEQUENCE [LARGE SCALE GENOMIC DNA]</scope>
    <source>
        <strain evidence="2 3">JCM16775</strain>
    </source>
</reference>
<dbReference type="OrthoDB" id="6796607at2"/>
<gene>
    <name evidence="2" type="ORF">JCM16775_0491</name>
</gene>
<dbReference type="InterPro" id="IPR007560">
    <property type="entry name" value="Restrct_endonuc_IV_Mrr"/>
</dbReference>
<sequence length="350" mass="40890">MEKTQEREKNYWGYRIDVKNQDFFFKELEQGRLRQGWGYAENQKLPDTTDNGARKNLSMYDNVKKGDILLIPRLPDWGSVAIAEATEDWNVKDKEKGYRFEIDDEKKDFGHIFPAKYRGCFNRHGKDVSGNIQSTLKARNRFWNISRFSEDIEKIIKNLEGNRESISVIENIKNIVSEQVKSYFNLKECCDKIVDEYNQKFVASQWEEVLKDILEKIYPGYKIKKTGGSKEEEHGTDVLVNVPGISISESYNIAIQVKNYKGKISDENINTIIDQVKKAEKYGREEEEGKLIDKILVITPAKKEENPKLIEECKKEDIKVIFSEELKKLIFKSIIESIDLKEIFEEMLQD</sequence>
<organism evidence="2 3">
    <name type="scientific">Leptotrichia hofstadii</name>
    <dbReference type="NCBI Taxonomy" id="157688"/>
    <lineage>
        <taxon>Bacteria</taxon>
        <taxon>Fusobacteriati</taxon>
        <taxon>Fusobacteriota</taxon>
        <taxon>Fusobacteriia</taxon>
        <taxon>Fusobacteriales</taxon>
        <taxon>Leptotrichiaceae</taxon>
        <taxon>Leptotrichia</taxon>
    </lineage>
</organism>
<dbReference type="EMBL" id="AP019823">
    <property type="protein sequence ID" value="BBM37800.1"/>
    <property type="molecule type" value="Genomic_DNA"/>
</dbReference>
<evidence type="ECO:0000313" key="2">
    <source>
        <dbReference type="EMBL" id="BBM37800.1"/>
    </source>
</evidence>
<dbReference type="Proteomes" id="UP000321892">
    <property type="component" value="Chromosome"/>
</dbReference>
<dbReference type="KEGG" id="lhf:JCM16775_0491"/>
<evidence type="ECO:0000259" key="1">
    <source>
        <dbReference type="Pfam" id="PF04471"/>
    </source>
</evidence>
<evidence type="ECO:0000313" key="3">
    <source>
        <dbReference type="Proteomes" id="UP000321892"/>
    </source>
</evidence>
<dbReference type="AlphaFoldDB" id="A0A510JEV2"/>
<protein>
    <recommendedName>
        <fullName evidence="1">Restriction endonuclease type IV Mrr domain-containing protein</fullName>
    </recommendedName>
</protein>
<proteinExistence type="predicted"/>
<dbReference type="RefSeq" id="WP_026745373.1">
    <property type="nucleotide sequence ID" value="NZ_AP019823.1"/>
</dbReference>
<keyword evidence="3" id="KW-1185">Reference proteome</keyword>
<accession>A0A510JEV2</accession>
<feature type="domain" description="Restriction endonuclease type IV Mrr" evidence="1">
    <location>
        <begin position="204"/>
        <end position="278"/>
    </location>
</feature>
<name>A0A510JEV2_9FUSO</name>